<dbReference type="SUPFAM" id="SSF46565">
    <property type="entry name" value="Chaperone J-domain"/>
    <property type="match status" value="1"/>
</dbReference>
<dbReference type="PANTHER" id="PTHR44873">
    <property type="entry name" value="DNAJ HOMOLOG SUBFAMILY C MEMBER 30, MITOCHONDRIAL"/>
    <property type="match status" value="1"/>
</dbReference>
<organism evidence="4 5">
    <name type="scientific">Exophiala dermatitidis</name>
    <name type="common">Black yeast-like fungus</name>
    <name type="synonym">Wangiella dermatitidis</name>
    <dbReference type="NCBI Taxonomy" id="5970"/>
    <lineage>
        <taxon>Eukaryota</taxon>
        <taxon>Fungi</taxon>
        <taxon>Dikarya</taxon>
        <taxon>Ascomycota</taxon>
        <taxon>Pezizomycotina</taxon>
        <taxon>Eurotiomycetes</taxon>
        <taxon>Chaetothyriomycetidae</taxon>
        <taxon>Chaetothyriales</taxon>
        <taxon>Herpotrichiellaceae</taxon>
        <taxon>Exophiala</taxon>
    </lineage>
</organism>
<sequence>MNLRPATLSTLLPNPRATRFLADQARGRCRCFSQTSTAFNAHGHAPNHYEVLGVGQHVTQAELKKQFYALSKETHPDVNRSNPDAGKRFAEISQSYSILADPEKRKRYDRDVMRAHHHHGHRHATHSGHHRGTHAGHRPPSGLSKRRSVFKGPPPSFYSHGKPSPNTSNQARASQAGTFNASAFAEDGKWDPHFDARSTYKTQTLEDYRRANRRAAEMAAAQAQIEVDNFWGRFIVVSAAIALSVALGTLIIGMADTPRGGLTRADGSRRDGARNEWTKG</sequence>
<feature type="compositionally biased region" description="Polar residues" evidence="1">
    <location>
        <begin position="164"/>
        <end position="174"/>
    </location>
</feature>
<dbReference type="EMBL" id="JAJGCB010000010">
    <property type="protein sequence ID" value="KAJ8990661.1"/>
    <property type="molecule type" value="Genomic_DNA"/>
</dbReference>
<proteinExistence type="predicted"/>
<comment type="caution">
    <text evidence="4">The sequence shown here is derived from an EMBL/GenBank/DDBJ whole genome shotgun (WGS) entry which is preliminary data.</text>
</comment>
<feature type="domain" description="J" evidence="3">
    <location>
        <begin position="47"/>
        <end position="112"/>
    </location>
</feature>
<evidence type="ECO:0000313" key="4">
    <source>
        <dbReference type="EMBL" id="KAJ8990661.1"/>
    </source>
</evidence>
<evidence type="ECO:0000313" key="5">
    <source>
        <dbReference type="Proteomes" id="UP001161757"/>
    </source>
</evidence>
<feature type="region of interest" description="Disordered" evidence="1">
    <location>
        <begin position="258"/>
        <end position="280"/>
    </location>
</feature>
<reference evidence="4" key="1">
    <citation type="submission" date="2023-01" db="EMBL/GenBank/DDBJ databases">
        <title>Exophiala dermititidis isolated from Cystic Fibrosis Patient.</title>
        <authorList>
            <person name="Kurbessoian T."/>
            <person name="Crocker A."/>
            <person name="Murante D."/>
            <person name="Hogan D.A."/>
            <person name="Stajich J.E."/>
        </authorList>
    </citation>
    <scope>NUCLEOTIDE SEQUENCE</scope>
    <source>
        <strain evidence="4">Ex8</strain>
    </source>
</reference>
<keyword evidence="2" id="KW-0472">Membrane</keyword>
<dbReference type="PANTHER" id="PTHR44873:SF1">
    <property type="entry name" value="DNAJ HOMOLOG SUBFAMILY C MEMBER 30, MITOCHONDRIAL"/>
    <property type="match status" value="1"/>
</dbReference>
<dbReference type="PROSITE" id="PS00636">
    <property type="entry name" value="DNAJ_1"/>
    <property type="match status" value="1"/>
</dbReference>
<dbReference type="InterPro" id="IPR018253">
    <property type="entry name" value="DnaJ_domain_CS"/>
</dbReference>
<dbReference type="SMART" id="SM00271">
    <property type="entry name" value="DnaJ"/>
    <property type="match status" value="1"/>
</dbReference>
<evidence type="ECO:0000259" key="3">
    <source>
        <dbReference type="PROSITE" id="PS50076"/>
    </source>
</evidence>
<dbReference type="InterPro" id="IPR036869">
    <property type="entry name" value="J_dom_sf"/>
</dbReference>
<dbReference type="InterPro" id="IPR001623">
    <property type="entry name" value="DnaJ_domain"/>
</dbReference>
<dbReference type="Pfam" id="PF00226">
    <property type="entry name" value="DnaJ"/>
    <property type="match status" value="1"/>
</dbReference>
<dbReference type="Proteomes" id="UP001161757">
    <property type="component" value="Unassembled WGS sequence"/>
</dbReference>
<dbReference type="InterPro" id="IPR053025">
    <property type="entry name" value="Mito_ATP_Synthase-Asso"/>
</dbReference>
<feature type="compositionally biased region" description="Basic residues" evidence="1">
    <location>
        <begin position="115"/>
        <end position="137"/>
    </location>
</feature>
<dbReference type="CDD" id="cd06257">
    <property type="entry name" value="DnaJ"/>
    <property type="match status" value="1"/>
</dbReference>
<evidence type="ECO:0000256" key="2">
    <source>
        <dbReference type="SAM" id="Phobius"/>
    </source>
</evidence>
<dbReference type="PRINTS" id="PR00625">
    <property type="entry name" value="JDOMAIN"/>
</dbReference>
<dbReference type="AlphaFoldDB" id="A0AAN6IXG9"/>
<keyword evidence="2" id="KW-1133">Transmembrane helix</keyword>
<accession>A0AAN6IXG9</accession>
<dbReference type="PROSITE" id="PS50076">
    <property type="entry name" value="DNAJ_2"/>
    <property type="match status" value="1"/>
</dbReference>
<name>A0AAN6IXG9_EXODE</name>
<protein>
    <recommendedName>
        <fullName evidence="3">J domain-containing protein</fullName>
    </recommendedName>
</protein>
<feature type="transmembrane region" description="Helical" evidence="2">
    <location>
        <begin position="230"/>
        <end position="255"/>
    </location>
</feature>
<dbReference type="Gene3D" id="1.10.287.110">
    <property type="entry name" value="DnaJ domain"/>
    <property type="match status" value="1"/>
</dbReference>
<feature type="region of interest" description="Disordered" evidence="1">
    <location>
        <begin position="115"/>
        <end position="174"/>
    </location>
</feature>
<gene>
    <name evidence="4" type="ORF">HRR80_005438</name>
</gene>
<feature type="compositionally biased region" description="Basic and acidic residues" evidence="1">
    <location>
        <begin position="266"/>
        <end position="280"/>
    </location>
</feature>
<keyword evidence="2" id="KW-0812">Transmembrane</keyword>
<evidence type="ECO:0000256" key="1">
    <source>
        <dbReference type="SAM" id="MobiDB-lite"/>
    </source>
</evidence>